<feature type="domain" description="Rhodanese" evidence="1">
    <location>
        <begin position="394"/>
        <end position="483"/>
    </location>
</feature>
<dbReference type="PROSITE" id="PS00380">
    <property type="entry name" value="RHODANESE_1"/>
    <property type="match status" value="1"/>
</dbReference>
<dbReference type="PROSITE" id="PS50206">
    <property type="entry name" value="RHODANESE_3"/>
    <property type="match status" value="4"/>
</dbReference>
<proteinExistence type="predicted"/>
<sequence>MTGPEAVPSLAFDQVERWRESAEPHALLDVRERGEYALGQIPGACPLPRGLLEILLPRLVPWPDVPVVLYSRGEHRSRLAAKTCRELGYRSVFVLDSGIDGWSRAQDRSPAYGVNVLGKTFGERLSIEGEVEQLDPDKVAPLIESGTALVIDARTASEYAKGHLPGAVNIPSGELVQTLLRAGVDRERDRQVIVHCAGRTRSIVGAYLLRQAGFENAYALRNGTMAWRMSGRDLDFTPHDFGEAGHDPRAVAFAERFADLPAVRPVSADDLAARPDPVYVIDVRQPHEYAEGHLPGALNCPAGQLANAVDEQLAVRDALLVCYSGDETRSQLGAGLLARIGYRRVAWLAGGLNAWRAAGRPVAPGPAKAYLDELDFGQDVPTVDTTGLEARLDQDDPPTVIDVRRSSEFALSHIPGSVWMPRGDLERRIGTVAERYDPLVVVSDRGLRSALAVRTLVELGFHDVVHLQGGLVAWTAAGGAMVEGLDGADVSLREAKEDAELVAPRPALLERNRDDMVRYLDWEERLGAELAAGTGEGHAS</sequence>
<dbReference type="RefSeq" id="WP_167209344.1">
    <property type="nucleotide sequence ID" value="NZ_JAASRO010000001.1"/>
</dbReference>
<dbReference type="SUPFAM" id="SSF52821">
    <property type="entry name" value="Rhodanese/Cell cycle control phosphatase"/>
    <property type="match status" value="4"/>
</dbReference>
<dbReference type="PANTHER" id="PTHR44086">
    <property type="entry name" value="THIOSULFATE SULFURTRANSFERASE RDL2, MITOCHONDRIAL-RELATED"/>
    <property type="match status" value="1"/>
</dbReference>
<accession>A0A7X6A1Q7</accession>
<comment type="caution">
    <text evidence="2">The sequence shown here is derived from an EMBL/GenBank/DDBJ whole genome shotgun (WGS) entry which is preliminary data.</text>
</comment>
<feature type="domain" description="Rhodanese" evidence="1">
    <location>
        <begin position="21"/>
        <end position="107"/>
    </location>
</feature>
<reference evidence="2 3" key="1">
    <citation type="submission" date="2020-03" db="EMBL/GenBank/DDBJ databases">
        <title>Sequencing the genomes of 1000 actinobacteria strains.</title>
        <authorList>
            <person name="Klenk H.-P."/>
        </authorList>
    </citation>
    <scope>NUCLEOTIDE SEQUENCE [LARGE SCALE GENOMIC DNA]</scope>
    <source>
        <strain evidence="2 3">DSM 45490</strain>
    </source>
</reference>
<dbReference type="EMBL" id="JAASRO010000001">
    <property type="protein sequence ID" value="NIK58502.1"/>
    <property type="molecule type" value="Genomic_DNA"/>
</dbReference>
<dbReference type="InterPro" id="IPR001763">
    <property type="entry name" value="Rhodanese-like_dom"/>
</dbReference>
<organism evidence="2 3">
    <name type="scientific">Kribbella shirazensis</name>
    <dbReference type="NCBI Taxonomy" id="1105143"/>
    <lineage>
        <taxon>Bacteria</taxon>
        <taxon>Bacillati</taxon>
        <taxon>Actinomycetota</taxon>
        <taxon>Actinomycetes</taxon>
        <taxon>Propionibacteriales</taxon>
        <taxon>Kribbellaceae</taxon>
        <taxon>Kribbella</taxon>
    </lineage>
</organism>
<evidence type="ECO:0000259" key="1">
    <source>
        <dbReference type="PROSITE" id="PS50206"/>
    </source>
</evidence>
<dbReference type="Gene3D" id="3.40.250.10">
    <property type="entry name" value="Rhodanese-like domain"/>
    <property type="match status" value="4"/>
</dbReference>
<evidence type="ECO:0000313" key="2">
    <source>
        <dbReference type="EMBL" id="NIK58502.1"/>
    </source>
</evidence>
<dbReference type="InterPro" id="IPR001307">
    <property type="entry name" value="Thiosulphate_STrfase_CS"/>
</dbReference>
<dbReference type="InterPro" id="IPR036873">
    <property type="entry name" value="Rhodanese-like_dom_sf"/>
</dbReference>
<dbReference type="CDD" id="cd00158">
    <property type="entry name" value="RHOD"/>
    <property type="match status" value="4"/>
</dbReference>
<dbReference type="Proteomes" id="UP000555407">
    <property type="component" value="Unassembled WGS sequence"/>
</dbReference>
<name>A0A7X6A1Q7_9ACTN</name>
<dbReference type="PANTHER" id="PTHR44086:SF10">
    <property type="entry name" value="THIOSULFATE SULFURTRANSFERASE_RHODANESE-LIKE DOMAIN-CONTAINING PROTEIN 3"/>
    <property type="match status" value="1"/>
</dbReference>
<dbReference type="SMART" id="SM00450">
    <property type="entry name" value="RHOD"/>
    <property type="match status" value="4"/>
</dbReference>
<feature type="domain" description="Rhodanese" evidence="1">
    <location>
        <begin position="274"/>
        <end position="364"/>
    </location>
</feature>
<gene>
    <name evidence="2" type="ORF">BJY22_004219</name>
</gene>
<feature type="domain" description="Rhodanese" evidence="1">
    <location>
        <begin position="144"/>
        <end position="236"/>
    </location>
</feature>
<dbReference type="Pfam" id="PF00581">
    <property type="entry name" value="Rhodanese"/>
    <property type="match status" value="4"/>
</dbReference>
<keyword evidence="2" id="KW-0808">Transferase</keyword>
<dbReference type="GO" id="GO:0004792">
    <property type="term" value="F:thiosulfate-cyanide sulfurtransferase activity"/>
    <property type="evidence" value="ECO:0007669"/>
    <property type="project" value="InterPro"/>
</dbReference>
<evidence type="ECO:0000313" key="3">
    <source>
        <dbReference type="Proteomes" id="UP000555407"/>
    </source>
</evidence>
<dbReference type="AlphaFoldDB" id="A0A7X6A1Q7"/>
<keyword evidence="3" id="KW-1185">Reference proteome</keyword>
<protein>
    <submittedName>
        <fullName evidence="2">Rhodanese-related sulfurtransferase</fullName>
    </submittedName>
</protein>